<reference evidence="1 2" key="1">
    <citation type="journal article" date="2013" name="Nat. Genet.">
        <title>The genome of the hydatid tapeworm Echinococcus granulosus.</title>
        <authorList>
            <person name="Zheng H."/>
            <person name="Zhang W."/>
            <person name="Zhang L."/>
            <person name="Zhang Z."/>
            <person name="Li J."/>
            <person name="Lu G."/>
            <person name="Zhu Y."/>
            <person name="Wang Y."/>
            <person name="Huang Y."/>
            <person name="Liu J."/>
            <person name="Kang H."/>
            <person name="Chen J."/>
            <person name="Wang L."/>
            <person name="Chen A."/>
            <person name="Yu S."/>
            <person name="Gao Z."/>
            <person name="Jin L."/>
            <person name="Gu W."/>
            <person name="Wang Z."/>
            <person name="Zhao L."/>
            <person name="Shi B."/>
            <person name="Wen H."/>
            <person name="Lin R."/>
            <person name="Jones M.K."/>
            <person name="Brejova B."/>
            <person name="Vinar T."/>
            <person name="Zhao G."/>
            <person name="McManus D.P."/>
            <person name="Chen Z."/>
            <person name="Zhou Y."/>
            <person name="Wang S."/>
        </authorList>
    </citation>
    <scope>NUCLEOTIDE SEQUENCE [LARGE SCALE GENOMIC DNA]</scope>
</reference>
<dbReference type="PROSITE" id="PS51257">
    <property type="entry name" value="PROKAR_LIPOPROTEIN"/>
    <property type="match status" value="1"/>
</dbReference>
<dbReference type="EMBL" id="APAU02000180">
    <property type="protein sequence ID" value="EUB55172.1"/>
    <property type="molecule type" value="Genomic_DNA"/>
</dbReference>
<dbReference type="KEGG" id="egl:EGR_09973"/>
<comment type="caution">
    <text evidence="1">The sequence shown here is derived from an EMBL/GenBank/DDBJ whole genome shotgun (WGS) entry which is preliminary data.</text>
</comment>
<protein>
    <submittedName>
        <fullName evidence="1">Uncharacterized protein</fullName>
    </submittedName>
</protein>
<name>W6U9J9_ECHGR</name>
<proteinExistence type="predicted"/>
<dbReference type="AlphaFoldDB" id="W6U9J9"/>
<dbReference type="CTD" id="36345688"/>
<gene>
    <name evidence="1" type="ORF">EGR_09973</name>
</gene>
<evidence type="ECO:0000313" key="2">
    <source>
        <dbReference type="Proteomes" id="UP000019149"/>
    </source>
</evidence>
<dbReference type="GeneID" id="36345688"/>
<keyword evidence="2" id="KW-1185">Reference proteome</keyword>
<dbReference type="Proteomes" id="UP000019149">
    <property type="component" value="Unassembled WGS sequence"/>
</dbReference>
<dbReference type="RefSeq" id="XP_024346368.1">
    <property type="nucleotide sequence ID" value="XM_024499222.1"/>
</dbReference>
<accession>W6U9J9</accession>
<organism evidence="1 2">
    <name type="scientific">Echinococcus granulosus</name>
    <name type="common">Hydatid tapeworm</name>
    <dbReference type="NCBI Taxonomy" id="6210"/>
    <lineage>
        <taxon>Eukaryota</taxon>
        <taxon>Metazoa</taxon>
        <taxon>Spiralia</taxon>
        <taxon>Lophotrochozoa</taxon>
        <taxon>Platyhelminthes</taxon>
        <taxon>Cestoda</taxon>
        <taxon>Eucestoda</taxon>
        <taxon>Cyclophyllidea</taxon>
        <taxon>Taeniidae</taxon>
        <taxon>Echinococcus</taxon>
        <taxon>Echinococcus granulosus group</taxon>
    </lineage>
</organism>
<sequence length="146" mass="16490">MGDRITMKTDGLQSKSDVLFPNSPHLVSGGCGEFIVNGFFLHRFPHTFGLFLLPPRRHSGPIDTPALERLAPLIPSNFSHLRLLLTQLHFSRGSSLSFPLTFHILRQSPFSGFHLSLTTSLIFLPFFQRPLFDFSFTLPVEDHVQS</sequence>
<evidence type="ECO:0000313" key="1">
    <source>
        <dbReference type="EMBL" id="EUB55172.1"/>
    </source>
</evidence>